<keyword evidence="7" id="KW-0663">Pyridoxal phosphate</keyword>
<comment type="cofactor">
    <cofactor evidence="1">
        <name>pyridoxal 5'-phosphate</name>
        <dbReference type="ChEBI" id="CHEBI:597326"/>
    </cofactor>
</comment>
<dbReference type="InterPro" id="IPR004839">
    <property type="entry name" value="Aminotransferase_I/II_large"/>
</dbReference>
<evidence type="ECO:0000256" key="4">
    <source>
        <dbReference type="ARBA" id="ARBA00012753"/>
    </source>
</evidence>
<evidence type="ECO:0000256" key="5">
    <source>
        <dbReference type="ARBA" id="ARBA00022576"/>
    </source>
</evidence>
<evidence type="ECO:0000259" key="8">
    <source>
        <dbReference type="Pfam" id="PF00155"/>
    </source>
</evidence>
<name>A0ABD1E4E1_HYPHA</name>
<dbReference type="GO" id="GO:0004069">
    <property type="term" value="F:L-aspartate:2-oxoglutarate aminotransferase activity"/>
    <property type="evidence" value="ECO:0007669"/>
    <property type="project" value="UniProtKB-EC"/>
</dbReference>
<keyword evidence="10" id="KW-1185">Reference proteome</keyword>
<dbReference type="PRINTS" id="PR00799">
    <property type="entry name" value="TRANSAMINASE"/>
</dbReference>
<evidence type="ECO:0000256" key="2">
    <source>
        <dbReference type="ARBA" id="ARBA00007441"/>
    </source>
</evidence>
<comment type="caution">
    <text evidence="9">The sequence shown here is derived from an EMBL/GenBank/DDBJ whole genome shotgun (WGS) entry which is preliminary data.</text>
</comment>
<dbReference type="InterPro" id="IPR015424">
    <property type="entry name" value="PyrdxlP-dep_Trfase"/>
</dbReference>
<dbReference type="InterPro" id="IPR000796">
    <property type="entry name" value="Asp_trans"/>
</dbReference>
<evidence type="ECO:0000256" key="6">
    <source>
        <dbReference type="ARBA" id="ARBA00022679"/>
    </source>
</evidence>
<dbReference type="EC" id="2.6.1.1" evidence="4"/>
<dbReference type="AlphaFoldDB" id="A0ABD1E4E1"/>
<evidence type="ECO:0000313" key="9">
    <source>
        <dbReference type="EMBL" id="KAL1489435.1"/>
    </source>
</evidence>
<dbReference type="SUPFAM" id="SSF53383">
    <property type="entry name" value="PLP-dependent transferases"/>
    <property type="match status" value="1"/>
</dbReference>
<dbReference type="InterPro" id="IPR015422">
    <property type="entry name" value="PyrdxlP-dep_Trfase_small"/>
</dbReference>
<dbReference type="Gene3D" id="3.40.640.10">
    <property type="entry name" value="Type I PLP-dependent aspartate aminotransferase-like (Major domain)"/>
    <property type="match status" value="1"/>
</dbReference>
<keyword evidence="6" id="KW-0808">Transferase</keyword>
<proteinExistence type="inferred from homology"/>
<evidence type="ECO:0000313" key="10">
    <source>
        <dbReference type="Proteomes" id="UP001566132"/>
    </source>
</evidence>
<evidence type="ECO:0000256" key="1">
    <source>
        <dbReference type="ARBA" id="ARBA00001933"/>
    </source>
</evidence>
<protein>
    <recommendedName>
        <fullName evidence="4">aspartate transaminase</fullName>
        <ecNumber evidence="4">2.6.1.1</ecNumber>
    </recommendedName>
</protein>
<dbReference type="EMBL" id="JBDJPC010000012">
    <property type="protein sequence ID" value="KAL1489435.1"/>
    <property type="molecule type" value="Genomic_DNA"/>
</dbReference>
<evidence type="ECO:0000256" key="7">
    <source>
        <dbReference type="ARBA" id="ARBA00022898"/>
    </source>
</evidence>
<evidence type="ECO:0000256" key="3">
    <source>
        <dbReference type="ARBA" id="ARBA00011738"/>
    </source>
</evidence>
<accession>A0ABD1E4E1</accession>
<dbReference type="Gene3D" id="3.90.1150.10">
    <property type="entry name" value="Aspartate Aminotransferase, domain 1"/>
    <property type="match status" value="1"/>
</dbReference>
<sequence length="430" mass="48837">MSLKLVNDAEEHETFSWFYNVKQLPEVESLSLTRQFKEDDSENKLNFAFSCCHDEEGKPWVLPVVRIAEKVLANTTSLSKEYLHPLGYETFNNCAIQMLLGEESPSLIENRAFAVQTISATGGIRLAAEFLVDCLGLTTLYTTEETAKSVQLTFLKAGFLEYKEIRYLNPYTLSLDFDGLIKDLSEAKKYSVIFLQVSSHNPTGCDPNLQQWEEIAEIISNGKLFPIFFFAFQGFVSGDVNLDVAPIRIFEQMKIEFFCVQSFAFAFALYKERAGCLCVTVNNAKQVNPIKSQMLCLANSMYASPPSHGARIVAFILGDRMLSESWRCSIRNIAERLKQMRSYLREELERLGALGTWSHITNQQGIYCMLGLNEIQVEHLKKHYHIYLLSNGRMNVSGLNMDNIQYVAKAIYDTLTVICPNFLVTNNVNI</sequence>
<comment type="subunit">
    <text evidence="3">Homodimer.</text>
</comment>
<feature type="domain" description="Aminotransferase class I/classII large" evidence="8">
    <location>
        <begin position="43"/>
        <end position="411"/>
    </location>
</feature>
<gene>
    <name evidence="9" type="ORF">ABEB36_014330</name>
</gene>
<dbReference type="Proteomes" id="UP001566132">
    <property type="component" value="Unassembled WGS sequence"/>
</dbReference>
<dbReference type="Pfam" id="PF00155">
    <property type="entry name" value="Aminotran_1_2"/>
    <property type="match status" value="1"/>
</dbReference>
<comment type="similarity">
    <text evidence="2">Belongs to the class-I pyridoxal-phosphate-dependent aminotransferase family.</text>
</comment>
<dbReference type="InterPro" id="IPR015421">
    <property type="entry name" value="PyrdxlP-dep_Trfase_major"/>
</dbReference>
<reference evidence="9 10" key="1">
    <citation type="submission" date="2024-05" db="EMBL/GenBank/DDBJ databases">
        <title>Genetic variation in Jamaican populations of the coffee berry borer (Hypothenemus hampei).</title>
        <authorList>
            <person name="Errbii M."/>
            <person name="Myrie A."/>
        </authorList>
    </citation>
    <scope>NUCLEOTIDE SEQUENCE [LARGE SCALE GENOMIC DNA]</scope>
    <source>
        <strain evidence="9">JA-Hopewell-2020-01-JO</strain>
        <tissue evidence="9">Whole body</tissue>
    </source>
</reference>
<keyword evidence="5" id="KW-0032">Aminotransferase</keyword>
<dbReference type="PANTHER" id="PTHR11879:SF55">
    <property type="entry name" value="GLUTAMATE OXALOACETATE TRANSAMINASE 1, ISOFORM B"/>
    <property type="match status" value="1"/>
</dbReference>
<dbReference type="PANTHER" id="PTHR11879">
    <property type="entry name" value="ASPARTATE AMINOTRANSFERASE"/>
    <property type="match status" value="1"/>
</dbReference>
<organism evidence="9 10">
    <name type="scientific">Hypothenemus hampei</name>
    <name type="common">Coffee berry borer</name>
    <dbReference type="NCBI Taxonomy" id="57062"/>
    <lineage>
        <taxon>Eukaryota</taxon>
        <taxon>Metazoa</taxon>
        <taxon>Ecdysozoa</taxon>
        <taxon>Arthropoda</taxon>
        <taxon>Hexapoda</taxon>
        <taxon>Insecta</taxon>
        <taxon>Pterygota</taxon>
        <taxon>Neoptera</taxon>
        <taxon>Endopterygota</taxon>
        <taxon>Coleoptera</taxon>
        <taxon>Polyphaga</taxon>
        <taxon>Cucujiformia</taxon>
        <taxon>Curculionidae</taxon>
        <taxon>Scolytinae</taxon>
        <taxon>Hypothenemus</taxon>
    </lineage>
</organism>